<evidence type="ECO:0000256" key="1">
    <source>
        <dbReference type="ARBA" id="ARBA00022908"/>
    </source>
</evidence>
<reference evidence="7 8" key="1">
    <citation type="submission" date="2018-11" db="EMBL/GenBank/DDBJ databases">
        <title>The first complete genome of Serratia liquefaciens isolated from metalophyte plant revel distinctness adaptive mechanisms in an extreme habitat.</title>
        <authorList>
            <person name="Caneschi W.L."/>
            <person name="Sanchez A.B."/>
            <person name="Felestrino E.B."/>
            <person name="Assis R.A.B."/>
            <person name="Lemes C.G.C."/>
            <person name="Cordeiro I.F."/>
            <person name="Fonseca N.P."/>
            <person name="Villa M."/>
            <person name="Vieira I.T."/>
            <person name="Moraes L.A."/>
            <person name="Kamino L.H.Y."/>
            <person name="do Carmo F."/>
            <person name="Garcia C.M."/>
            <person name="Almeida N.F."/>
            <person name="Silva R.S."/>
            <person name="Ferro J.A."/>
            <person name="Ferro M.I.T."/>
            <person name="Varani A.M."/>
            <person name="Ferreira R.M."/>
            <person name="dos Santos V.L."/>
            <person name="Silva U.C."/>
            <person name="Setubal J.C."/>
            <person name="Moreira L.M."/>
        </authorList>
    </citation>
    <scope>NUCLEOTIDE SEQUENCE [LARGE SCALE GENOMIC DNA]</scope>
    <source>
        <strain evidence="7 8">FG3</strain>
    </source>
</reference>
<gene>
    <name evidence="7" type="ORF">EGO53_12990</name>
</gene>
<feature type="domain" description="Core-binding (CB)" evidence="6">
    <location>
        <begin position="59"/>
        <end position="151"/>
    </location>
</feature>
<dbReference type="RefSeq" id="WP_142815459.1">
    <property type="nucleotide sequence ID" value="NZ_CP033893.1"/>
</dbReference>
<dbReference type="GO" id="GO:0003677">
    <property type="term" value="F:DNA binding"/>
    <property type="evidence" value="ECO:0007669"/>
    <property type="project" value="UniProtKB-UniRule"/>
</dbReference>
<dbReference type="Proteomes" id="UP000317572">
    <property type="component" value="Chromosome"/>
</dbReference>
<sequence length="363" mass="41591">MAIKKQPDGKWLCDFYINGRGSKRTRKKFNTKGEAVAFENYLIDQAKAKPWMAEKEDRRKLSELIDLWYRLHGCSLNDKKGRLGKLVIICNGMGDPVASEITPRDWAHYRDQRLRGEIDNGYSTSLETRKVSTGTVNCEQAFLRAVFNELKRLGEWSLPTPLENIREFDQPEKEMAWLNNEKVKALMNACHIHGNPELTLIVRICLSTGSRWNEAAKLKSSQLSKYKVTYTNTKGKKNRTVPISKELYEDLIAMDGKEFDPCYKQFYRVLRLAKITLPEGQMTHVLRHTFASHFMMGGGNIIVLQRILGHSDIRVTMRYAHFAPDHLEDALALNPLAKFGQGSDHKVTTQVEKGCNTVEQEAR</sequence>
<proteinExistence type="predicted"/>
<dbReference type="PROSITE" id="PS51900">
    <property type="entry name" value="CB"/>
    <property type="match status" value="1"/>
</dbReference>
<dbReference type="InterPro" id="IPR002104">
    <property type="entry name" value="Integrase_catalytic"/>
</dbReference>
<dbReference type="EMBL" id="CP033893">
    <property type="protein sequence ID" value="QDL32652.1"/>
    <property type="molecule type" value="Genomic_DNA"/>
</dbReference>
<evidence type="ECO:0000259" key="5">
    <source>
        <dbReference type="PROSITE" id="PS51898"/>
    </source>
</evidence>
<dbReference type="Pfam" id="PF00589">
    <property type="entry name" value="Phage_integrase"/>
    <property type="match status" value="1"/>
</dbReference>
<evidence type="ECO:0000313" key="7">
    <source>
        <dbReference type="EMBL" id="QDL32652.1"/>
    </source>
</evidence>
<dbReference type="GO" id="GO:0006310">
    <property type="term" value="P:DNA recombination"/>
    <property type="evidence" value="ECO:0007669"/>
    <property type="project" value="UniProtKB-KW"/>
</dbReference>
<dbReference type="PROSITE" id="PS51898">
    <property type="entry name" value="TYR_RECOMBINASE"/>
    <property type="match status" value="1"/>
</dbReference>
<evidence type="ECO:0000256" key="2">
    <source>
        <dbReference type="ARBA" id="ARBA00023125"/>
    </source>
</evidence>
<dbReference type="InterPro" id="IPR057084">
    <property type="entry name" value="Int_N"/>
</dbReference>
<accession>A0A515CWX1</accession>
<protein>
    <submittedName>
        <fullName evidence="7">Site-specific integrase</fullName>
    </submittedName>
</protein>
<dbReference type="InterPro" id="IPR011010">
    <property type="entry name" value="DNA_brk_join_enz"/>
</dbReference>
<dbReference type="PANTHER" id="PTHR30349">
    <property type="entry name" value="PHAGE INTEGRASE-RELATED"/>
    <property type="match status" value="1"/>
</dbReference>
<keyword evidence="1" id="KW-0229">DNA integration</keyword>
<dbReference type="Gene3D" id="1.10.443.10">
    <property type="entry name" value="Intergrase catalytic core"/>
    <property type="match status" value="1"/>
</dbReference>
<dbReference type="InterPro" id="IPR013762">
    <property type="entry name" value="Integrase-like_cat_sf"/>
</dbReference>
<dbReference type="CDD" id="cd00796">
    <property type="entry name" value="INT_Rci_Hp1_C"/>
    <property type="match status" value="1"/>
</dbReference>
<organism evidence="7 8">
    <name type="scientific">Serratia liquefaciens</name>
    <dbReference type="NCBI Taxonomy" id="614"/>
    <lineage>
        <taxon>Bacteria</taxon>
        <taxon>Pseudomonadati</taxon>
        <taxon>Pseudomonadota</taxon>
        <taxon>Gammaproteobacteria</taxon>
        <taxon>Enterobacterales</taxon>
        <taxon>Yersiniaceae</taxon>
        <taxon>Serratia</taxon>
    </lineage>
</organism>
<evidence type="ECO:0000256" key="4">
    <source>
        <dbReference type="PROSITE-ProRule" id="PRU01248"/>
    </source>
</evidence>
<dbReference type="SUPFAM" id="SSF56349">
    <property type="entry name" value="DNA breaking-rejoining enzymes"/>
    <property type="match status" value="1"/>
</dbReference>
<dbReference type="STRING" id="614.XJ20_14155"/>
<dbReference type="InterPro" id="IPR050090">
    <property type="entry name" value="Tyrosine_recombinase_XerCD"/>
</dbReference>
<name>A0A515CWX1_SERLI</name>
<dbReference type="InterPro" id="IPR044068">
    <property type="entry name" value="CB"/>
</dbReference>
<evidence type="ECO:0000259" key="6">
    <source>
        <dbReference type="PROSITE" id="PS51900"/>
    </source>
</evidence>
<dbReference type="PANTHER" id="PTHR30349:SF93">
    <property type="entry name" value="FELS-2 PROPHAGE PROTEIN"/>
    <property type="match status" value="1"/>
</dbReference>
<keyword evidence="3" id="KW-0233">DNA recombination</keyword>
<keyword evidence="2 4" id="KW-0238">DNA-binding</keyword>
<dbReference type="GO" id="GO:0015074">
    <property type="term" value="P:DNA integration"/>
    <property type="evidence" value="ECO:0007669"/>
    <property type="project" value="UniProtKB-KW"/>
</dbReference>
<dbReference type="Pfam" id="PF24624">
    <property type="entry name" value="Int_N"/>
    <property type="match status" value="1"/>
</dbReference>
<evidence type="ECO:0000313" key="8">
    <source>
        <dbReference type="Proteomes" id="UP000317572"/>
    </source>
</evidence>
<feature type="domain" description="Tyr recombinase" evidence="5">
    <location>
        <begin position="173"/>
        <end position="332"/>
    </location>
</feature>
<dbReference type="AlphaFoldDB" id="A0A515CWX1"/>
<evidence type="ECO:0000256" key="3">
    <source>
        <dbReference type="ARBA" id="ARBA00023172"/>
    </source>
</evidence>